<reference evidence="1 2" key="1">
    <citation type="submission" date="2020-07" db="EMBL/GenBank/DDBJ databases">
        <title>Sequencing the genomes of 1000 actinobacteria strains.</title>
        <authorList>
            <person name="Klenk H.-P."/>
        </authorList>
    </citation>
    <scope>NUCLEOTIDE SEQUENCE [LARGE SCALE GENOMIC DNA]</scope>
    <source>
        <strain evidence="1 2">DSM 19087</strain>
    </source>
</reference>
<protein>
    <recommendedName>
        <fullName evidence="3">DUF3052 domain-containing protein</fullName>
    </recommendedName>
</protein>
<evidence type="ECO:0000313" key="1">
    <source>
        <dbReference type="EMBL" id="NYI37123.1"/>
    </source>
</evidence>
<organism evidence="1 2">
    <name type="scientific">Aeromicrobium tamlense</name>
    <dbReference type="NCBI Taxonomy" id="375541"/>
    <lineage>
        <taxon>Bacteria</taxon>
        <taxon>Bacillati</taxon>
        <taxon>Actinomycetota</taxon>
        <taxon>Actinomycetes</taxon>
        <taxon>Propionibacteriales</taxon>
        <taxon>Nocardioidaceae</taxon>
        <taxon>Aeromicrobium</taxon>
    </lineage>
</organism>
<evidence type="ECO:0000313" key="2">
    <source>
        <dbReference type="Proteomes" id="UP000587211"/>
    </source>
</evidence>
<evidence type="ECO:0008006" key="3">
    <source>
        <dbReference type="Google" id="ProtNLM"/>
    </source>
</evidence>
<dbReference type="Proteomes" id="UP000587211">
    <property type="component" value="Unassembled WGS sequence"/>
</dbReference>
<proteinExistence type="predicted"/>
<sequence length="140" mass="15599">MGNRSVAEKMGVKPGWTAHFVHAPDGVPESMGLPDLRMVPLRGEIDYLHLFVVTQDQMRAEFPRLVPHVAPQGKLWLSWPKGRGLGSDLTLPKVIEIGYDCGLVESTCLSVDPTWSGLRFTRPKEGTRYRNSFGTLPGQR</sequence>
<name>A0ABX2SDY9_9ACTN</name>
<gene>
    <name evidence="1" type="ORF">BJ975_000498</name>
</gene>
<dbReference type="RefSeq" id="WP_218845716.1">
    <property type="nucleotide sequence ID" value="NZ_BAAAMP010000002.1"/>
</dbReference>
<dbReference type="EMBL" id="JACBZN010000001">
    <property type="protein sequence ID" value="NYI37123.1"/>
    <property type="molecule type" value="Genomic_DNA"/>
</dbReference>
<accession>A0ABX2SDY9</accession>
<keyword evidence="2" id="KW-1185">Reference proteome</keyword>
<comment type="caution">
    <text evidence="1">The sequence shown here is derived from an EMBL/GenBank/DDBJ whole genome shotgun (WGS) entry which is preliminary data.</text>
</comment>